<evidence type="ECO:0000256" key="2">
    <source>
        <dbReference type="ARBA" id="ARBA00022448"/>
    </source>
</evidence>
<feature type="transmembrane region" description="Helical" evidence="9">
    <location>
        <begin position="289"/>
        <end position="314"/>
    </location>
</feature>
<dbReference type="AlphaFoldDB" id="A0AAJ3HTU8"/>
<name>A0AAJ3HTU8_PROHU</name>
<comment type="function">
    <text evidence="9">Involved in the import of serine and threonine into the cell, with the concomitant import of sodium (symport system).</text>
</comment>
<keyword evidence="8 9" id="KW-0472">Membrane</keyword>
<evidence type="ECO:0000256" key="3">
    <source>
        <dbReference type="ARBA" id="ARBA00022475"/>
    </source>
</evidence>
<keyword evidence="6 9" id="KW-0029">Amino-acid transport</keyword>
<keyword evidence="2 9" id="KW-0813">Transport</keyword>
<dbReference type="GO" id="GO:0015826">
    <property type="term" value="P:threonine transport"/>
    <property type="evidence" value="ECO:0007669"/>
    <property type="project" value="InterPro"/>
</dbReference>
<dbReference type="Proteomes" id="UP000078250">
    <property type="component" value="Unassembled WGS sequence"/>
</dbReference>
<feature type="transmembrane region" description="Helical" evidence="9">
    <location>
        <begin position="186"/>
        <end position="208"/>
    </location>
</feature>
<feature type="transmembrane region" description="Helical" evidence="9">
    <location>
        <begin position="83"/>
        <end position="105"/>
    </location>
</feature>
<dbReference type="GO" id="GO:0005886">
    <property type="term" value="C:plasma membrane"/>
    <property type="evidence" value="ECO:0007669"/>
    <property type="project" value="UniProtKB-SubCell"/>
</dbReference>
<evidence type="ECO:0000313" key="10">
    <source>
        <dbReference type="EMBL" id="OAT48814.1"/>
    </source>
</evidence>
<organism evidence="10 11">
    <name type="scientific">Proteus hauseri ATCC 700826</name>
    <dbReference type="NCBI Taxonomy" id="1354271"/>
    <lineage>
        <taxon>Bacteria</taxon>
        <taxon>Pseudomonadati</taxon>
        <taxon>Pseudomonadota</taxon>
        <taxon>Gammaproteobacteria</taxon>
        <taxon>Enterobacterales</taxon>
        <taxon>Morganellaceae</taxon>
        <taxon>Proteus</taxon>
    </lineage>
</organism>
<dbReference type="InterPro" id="IPR001991">
    <property type="entry name" value="Na-dicarboxylate_symporter"/>
</dbReference>
<dbReference type="EMBL" id="LXEV01000015">
    <property type="protein sequence ID" value="OAT48814.1"/>
    <property type="molecule type" value="Genomic_DNA"/>
</dbReference>
<comment type="subcellular location">
    <subcellularLocation>
        <location evidence="9">Cell membrane</location>
        <topology evidence="9">Multi-pass membrane protein</topology>
    </subcellularLocation>
    <subcellularLocation>
        <location evidence="1">Membrane</location>
        <topology evidence="1">Multi-pass membrane protein</topology>
    </subcellularLocation>
</comment>
<dbReference type="InterPro" id="IPR023025">
    <property type="entry name" value="Ser_Thr_transp_SstT"/>
</dbReference>
<sequence length="417" mass="43918">MDKQQSRVFSLFFQGSLVKQILVGLVAGILLAWLAPDIAKMMSLLGSLFISALKAVAPILVWVLVMASIANHRQGQKLNIRPVLVLYLLATFFAALTAVVASFMFPSVLTLVVNESQLTPPENIAEVLKGVLINVVANPVDALINGNYMGILAWSIGLGITLRHANDNTKVLVQDLADAVTNLVRVVIRLAPIGIFGLVSSTIATTGFEVLAGYAQVLVVLIGCMFFVALVVNPVIVFWKIRSNPYPLVFACLRESGVTAFFTRSSAANIPVNMAMCRRMNLDEDTYSVSIPLGATINMGGAAITITILTLAAVNTLGMPVDLPTALLLSLVAAICACGASGVAGGSLLLIPLACSMFGISNDVAMQVVAVGVMIGVLQDSAETALNSSTDVLFTAAACIAEDNRIVDNPLTEKNDG</sequence>
<feature type="transmembrane region" description="Helical" evidence="9">
    <location>
        <begin position="326"/>
        <end position="351"/>
    </location>
</feature>
<evidence type="ECO:0000256" key="1">
    <source>
        <dbReference type="ARBA" id="ARBA00004141"/>
    </source>
</evidence>
<dbReference type="GO" id="GO:0032329">
    <property type="term" value="P:serine transport"/>
    <property type="evidence" value="ECO:0007669"/>
    <property type="project" value="InterPro"/>
</dbReference>
<comment type="caution">
    <text evidence="10">The sequence shown here is derived from an EMBL/GenBank/DDBJ whole genome shotgun (WGS) entry which is preliminary data.</text>
</comment>
<dbReference type="RefSeq" id="WP_064718922.1">
    <property type="nucleotide sequence ID" value="NZ_LXEV01000015.1"/>
</dbReference>
<feature type="transmembrane region" description="Helical" evidence="9">
    <location>
        <begin position="47"/>
        <end position="71"/>
    </location>
</feature>
<evidence type="ECO:0000256" key="4">
    <source>
        <dbReference type="ARBA" id="ARBA00022692"/>
    </source>
</evidence>
<dbReference type="PANTHER" id="PTHR42865">
    <property type="entry name" value="PROTON/GLUTAMATE-ASPARTATE SYMPORTER"/>
    <property type="match status" value="1"/>
</dbReference>
<dbReference type="HAMAP" id="MF_01582">
    <property type="entry name" value="Ser_Thr_transp_SstT"/>
    <property type="match status" value="1"/>
</dbReference>
<keyword evidence="5 9" id="KW-0769">Symport</keyword>
<reference evidence="10 11" key="1">
    <citation type="submission" date="2016-04" db="EMBL/GenBank/DDBJ databases">
        <title>ATOL: Assembling a taxonomically balanced genome-scale reconstruction of the evolutionary history of the Enterobacteriaceae.</title>
        <authorList>
            <person name="Plunkett G.III."/>
            <person name="Neeno-Eckwall E.C."/>
            <person name="Glasner J.D."/>
            <person name="Perna N.T."/>
        </authorList>
    </citation>
    <scope>NUCLEOTIDE SEQUENCE [LARGE SCALE GENOMIC DNA]</scope>
    <source>
        <strain evidence="10 11">ATCC 700826</strain>
    </source>
</reference>
<evidence type="ECO:0000313" key="11">
    <source>
        <dbReference type="Proteomes" id="UP000078250"/>
    </source>
</evidence>
<dbReference type="PANTHER" id="PTHR42865:SF8">
    <property type="entry name" value="SERINE_THREONINE TRANSPORTER SSTT"/>
    <property type="match status" value="1"/>
</dbReference>
<gene>
    <name evidence="9" type="primary">sstT</name>
    <name evidence="10" type="ORF">M997_0910</name>
</gene>
<feature type="transmembrane region" description="Helical" evidence="9">
    <location>
        <begin position="214"/>
        <end position="239"/>
    </location>
</feature>
<comment type="catalytic activity">
    <reaction evidence="9">
        <text>L-threonine(in) + Na(+)(in) = L-threonine(out) + Na(+)(out)</text>
        <dbReference type="Rhea" id="RHEA:69999"/>
        <dbReference type="ChEBI" id="CHEBI:29101"/>
        <dbReference type="ChEBI" id="CHEBI:57926"/>
    </reaction>
</comment>
<accession>A0AAJ3HTU8</accession>
<evidence type="ECO:0000256" key="5">
    <source>
        <dbReference type="ARBA" id="ARBA00022847"/>
    </source>
</evidence>
<evidence type="ECO:0000256" key="7">
    <source>
        <dbReference type="ARBA" id="ARBA00022989"/>
    </source>
</evidence>
<keyword evidence="4 9" id="KW-0812">Transmembrane</keyword>
<comment type="catalytic activity">
    <reaction evidence="9">
        <text>L-serine(in) + Na(+)(in) = L-serine(out) + Na(+)(out)</text>
        <dbReference type="Rhea" id="RHEA:29575"/>
        <dbReference type="ChEBI" id="CHEBI:29101"/>
        <dbReference type="ChEBI" id="CHEBI:33384"/>
    </reaction>
</comment>
<proteinExistence type="inferred from homology"/>
<dbReference type="NCBIfam" id="NF010151">
    <property type="entry name" value="PRK13628.1"/>
    <property type="match status" value="1"/>
</dbReference>
<evidence type="ECO:0000256" key="6">
    <source>
        <dbReference type="ARBA" id="ARBA00022970"/>
    </source>
</evidence>
<feature type="transmembrane region" description="Helical" evidence="9">
    <location>
        <begin position="148"/>
        <end position="165"/>
    </location>
</feature>
<keyword evidence="7 9" id="KW-1133">Transmembrane helix</keyword>
<dbReference type="FunFam" id="1.10.3860.10:FF:000003">
    <property type="entry name" value="Serine/threonine transporter sstT"/>
    <property type="match status" value="1"/>
</dbReference>
<dbReference type="PRINTS" id="PR00173">
    <property type="entry name" value="EDTRNSPORT"/>
</dbReference>
<dbReference type="InterPro" id="IPR036458">
    <property type="entry name" value="Na:dicarbo_symporter_sf"/>
</dbReference>
<evidence type="ECO:0000256" key="8">
    <source>
        <dbReference type="ARBA" id="ARBA00023136"/>
    </source>
</evidence>
<evidence type="ECO:0000256" key="9">
    <source>
        <dbReference type="HAMAP-Rule" id="MF_01582"/>
    </source>
</evidence>
<feature type="transmembrane region" description="Helical" evidence="9">
    <location>
        <begin position="12"/>
        <end position="35"/>
    </location>
</feature>
<protein>
    <recommendedName>
        <fullName evidence="9">Serine/threonine transporter SstT</fullName>
    </recommendedName>
    <alternativeName>
        <fullName evidence="9">Na(+)/serine-threonine symporter</fullName>
    </alternativeName>
</protein>
<keyword evidence="11" id="KW-1185">Reference proteome</keyword>
<dbReference type="SUPFAM" id="SSF118215">
    <property type="entry name" value="Proton glutamate symport protein"/>
    <property type="match status" value="1"/>
</dbReference>
<comment type="similarity">
    <text evidence="9">Belongs to the dicarboxylate/amino acid:cation symporter (DAACS) (TC 2.A.23) family.</text>
</comment>
<dbReference type="Pfam" id="PF00375">
    <property type="entry name" value="SDF"/>
    <property type="match status" value="1"/>
</dbReference>
<dbReference type="GO" id="GO:0005295">
    <property type="term" value="F:neutral L-amino acid:sodium symporter activity"/>
    <property type="evidence" value="ECO:0007669"/>
    <property type="project" value="TreeGrafter"/>
</dbReference>
<keyword evidence="3 9" id="KW-1003">Cell membrane</keyword>
<dbReference type="Gene3D" id="1.10.3860.10">
    <property type="entry name" value="Sodium:dicarboxylate symporter"/>
    <property type="match status" value="1"/>
</dbReference>